<sequence>MLRYTFVPGGAQYQFVDYYRRSWLRSQKYRVPGLWKEQNKAVGFLFGNNFRI</sequence>
<name>A0ABD0UGR5_DENTH</name>
<protein>
    <submittedName>
        <fullName evidence="1">Uncharacterized protein</fullName>
    </submittedName>
</protein>
<organism evidence="1 2">
    <name type="scientific">Dendrobium thyrsiflorum</name>
    <name type="common">Pinecone-like raceme dendrobium</name>
    <name type="synonym">Orchid</name>
    <dbReference type="NCBI Taxonomy" id="117978"/>
    <lineage>
        <taxon>Eukaryota</taxon>
        <taxon>Viridiplantae</taxon>
        <taxon>Streptophyta</taxon>
        <taxon>Embryophyta</taxon>
        <taxon>Tracheophyta</taxon>
        <taxon>Spermatophyta</taxon>
        <taxon>Magnoliopsida</taxon>
        <taxon>Liliopsida</taxon>
        <taxon>Asparagales</taxon>
        <taxon>Orchidaceae</taxon>
        <taxon>Epidendroideae</taxon>
        <taxon>Malaxideae</taxon>
        <taxon>Dendrobiinae</taxon>
        <taxon>Dendrobium</taxon>
    </lineage>
</organism>
<dbReference type="AlphaFoldDB" id="A0ABD0UGR5"/>
<proteinExistence type="predicted"/>
<accession>A0ABD0UGR5</accession>
<gene>
    <name evidence="1" type="ORF">M5K25_017951</name>
</gene>
<evidence type="ECO:0000313" key="1">
    <source>
        <dbReference type="EMBL" id="KAL0912010.1"/>
    </source>
</evidence>
<dbReference type="EMBL" id="JANQDX010000014">
    <property type="protein sequence ID" value="KAL0912010.1"/>
    <property type="molecule type" value="Genomic_DNA"/>
</dbReference>
<dbReference type="Proteomes" id="UP001552299">
    <property type="component" value="Unassembled WGS sequence"/>
</dbReference>
<comment type="caution">
    <text evidence="1">The sequence shown here is derived from an EMBL/GenBank/DDBJ whole genome shotgun (WGS) entry which is preliminary data.</text>
</comment>
<reference evidence="1 2" key="1">
    <citation type="journal article" date="2024" name="Plant Biotechnol. J.">
        <title>Dendrobium thyrsiflorum genome and its molecular insights into genes involved in important horticultural traits.</title>
        <authorList>
            <person name="Chen B."/>
            <person name="Wang J.Y."/>
            <person name="Zheng P.J."/>
            <person name="Li K.L."/>
            <person name="Liang Y.M."/>
            <person name="Chen X.F."/>
            <person name="Zhang C."/>
            <person name="Zhao X."/>
            <person name="He X."/>
            <person name="Zhang G.Q."/>
            <person name="Liu Z.J."/>
            <person name="Xu Q."/>
        </authorList>
    </citation>
    <scope>NUCLEOTIDE SEQUENCE [LARGE SCALE GENOMIC DNA]</scope>
    <source>
        <strain evidence="1">GZMU011</strain>
    </source>
</reference>
<evidence type="ECO:0000313" key="2">
    <source>
        <dbReference type="Proteomes" id="UP001552299"/>
    </source>
</evidence>
<keyword evidence="2" id="KW-1185">Reference proteome</keyword>